<sequence>MKKLLFIIGIIAAYPGLYAQVKLKTEYFGNSKYHLPDADTGRNTGNGEGSAIVYQGSVNIPLSTKLNENKRPTMWAINIGGAYARLNNKNFTEPLVVDEIMNLGVGLIYLRPLKGKWSLMTTIGGGVYMPGTNFSQMKLKNVLASGGAVFICHLRSNLDLGGGLAINNSFGYPMLFPAFYFNWKTEGKYAVKVSAMRGLEMAVEYNANKNLALSFVFEMNGQMALLEQNGEDKIFTHQYLVIGLRPEIKLGRVSIPLTVGFNATRPARMMDRKLKSMFQEEEGHYFRIAPHASLGLNIKL</sequence>
<dbReference type="InterPro" id="IPR046235">
    <property type="entry name" value="DUF6268"/>
</dbReference>
<evidence type="ECO:0000313" key="2">
    <source>
        <dbReference type="EMBL" id="RXK85981.1"/>
    </source>
</evidence>
<reference evidence="2 3" key="1">
    <citation type="submission" date="2019-01" db="EMBL/GenBank/DDBJ databases">
        <title>Filimonas sp. strain TTM-71.</title>
        <authorList>
            <person name="Chen W.-M."/>
        </authorList>
    </citation>
    <scope>NUCLEOTIDE SEQUENCE [LARGE SCALE GENOMIC DNA]</scope>
    <source>
        <strain evidence="2 3">TTM-71</strain>
    </source>
</reference>
<comment type="caution">
    <text evidence="2">The sequence shown here is derived from an EMBL/GenBank/DDBJ whole genome shotgun (WGS) entry which is preliminary data.</text>
</comment>
<dbReference type="EMBL" id="SDHZ01000001">
    <property type="protein sequence ID" value="RXK85981.1"/>
    <property type="molecule type" value="Genomic_DNA"/>
</dbReference>
<proteinExistence type="predicted"/>
<feature type="domain" description="DUF6268" evidence="1">
    <location>
        <begin position="17"/>
        <end position="299"/>
    </location>
</feature>
<accession>A0A4Q1D9G4</accession>
<dbReference type="Proteomes" id="UP000290545">
    <property type="component" value="Unassembled WGS sequence"/>
</dbReference>
<gene>
    <name evidence="2" type="ORF">ESB13_03995</name>
</gene>
<keyword evidence="2" id="KW-0418">Kinase</keyword>
<organism evidence="2 3">
    <name type="scientific">Filimonas effusa</name>
    <dbReference type="NCBI Taxonomy" id="2508721"/>
    <lineage>
        <taxon>Bacteria</taxon>
        <taxon>Pseudomonadati</taxon>
        <taxon>Bacteroidota</taxon>
        <taxon>Chitinophagia</taxon>
        <taxon>Chitinophagales</taxon>
        <taxon>Chitinophagaceae</taxon>
        <taxon>Filimonas</taxon>
    </lineage>
</organism>
<protein>
    <submittedName>
        <fullName evidence="2">Histidine kinase</fullName>
    </submittedName>
</protein>
<keyword evidence="2" id="KW-0808">Transferase</keyword>
<keyword evidence="3" id="KW-1185">Reference proteome</keyword>
<evidence type="ECO:0000313" key="3">
    <source>
        <dbReference type="Proteomes" id="UP000290545"/>
    </source>
</evidence>
<dbReference type="RefSeq" id="WP_129001732.1">
    <property type="nucleotide sequence ID" value="NZ_SDHZ01000001.1"/>
</dbReference>
<evidence type="ECO:0000259" key="1">
    <source>
        <dbReference type="Pfam" id="PF19783"/>
    </source>
</evidence>
<dbReference type="GO" id="GO:0016301">
    <property type="term" value="F:kinase activity"/>
    <property type="evidence" value="ECO:0007669"/>
    <property type="project" value="UniProtKB-KW"/>
</dbReference>
<name>A0A4Q1D9G4_9BACT</name>
<dbReference type="Pfam" id="PF19783">
    <property type="entry name" value="DUF6268"/>
    <property type="match status" value="1"/>
</dbReference>
<dbReference type="OrthoDB" id="665720at2"/>
<dbReference type="AlphaFoldDB" id="A0A4Q1D9G4"/>